<dbReference type="PROSITE" id="PS50082">
    <property type="entry name" value="WD_REPEATS_2"/>
    <property type="match status" value="3"/>
</dbReference>
<keyword evidence="2" id="KW-0677">Repeat</keyword>
<evidence type="ECO:0000256" key="3">
    <source>
        <dbReference type="PROSITE-ProRule" id="PRU00221"/>
    </source>
</evidence>
<feature type="repeat" description="WD" evidence="3">
    <location>
        <begin position="144"/>
        <end position="185"/>
    </location>
</feature>
<dbReference type="InterPro" id="IPR036322">
    <property type="entry name" value="WD40_repeat_dom_sf"/>
</dbReference>
<feature type="repeat" description="WD" evidence="3">
    <location>
        <begin position="186"/>
        <end position="218"/>
    </location>
</feature>
<dbReference type="AlphaFoldDB" id="A0AAV0SZ72"/>
<evidence type="ECO:0000256" key="1">
    <source>
        <dbReference type="ARBA" id="ARBA00022574"/>
    </source>
</evidence>
<evidence type="ECO:0000313" key="4">
    <source>
        <dbReference type="EMBL" id="CAI5709260.1"/>
    </source>
</evidence>
<dbReference type="SUPFAM" id="SSF50978">
    <property type="entry name" value="WD40 repeat-like"/>
    <property type="match status" value="1"/>
</dbReference>
<keyword evidence="1 3" id="KW-0853">WD repeat</keyword>
<dbReference type="PANTHER" id="PTHR19869">
    <property type="entry name" value="SPERMATID WD-REPEAT PROTEIN"/>
    <property type="match status" value="1"/>
</dbReference>
<dbReference type="Gene3D" id="2.130.10.10">
    <property type="entry name" value="YVTN repeat-like/Quinoprotein amine dehydrogenase"/>
    <property type="match status" value="2"/>
</dbReference>
<dbReference type="PROSITE" id="PS00678">
    <property type="entry name" value="WD_REPEATS_1"/>
    <property type="match status" value="1"/>
</dbReference>
<dbReference type="InterPro" id="IPR040066">
    <property type="entry name" value="WDR31"/>
</dbReference>
<evidence type="ECO:0000256" key="2">
    <source>
        <dbReference type="ARBA" id="ARBA00022737"/>
    </source>
</evidence>
<comment type="caution">
    <text evidence="4">The sequence shown here is derived from an EMBL/GenBank/DDBJ whole genome shotgun (WGS) entry which is preliminary data.</text>
</comment>
<dbReference type="PANTHER" id="PTHR19869:SF1">
    <property type="entry name" value="WD REPEAT-CONTAINING PROTEIN 31"/>
    <property type="match status" value="1"/>
</dbReference>
<evidence type="ECO:0000313" key="5">
    <source>
        <dbReference type="Proteomes" id="UP001162031"/>
    </source>
</evidence>
<dbReference type="PROSITE" id="PS50294">
    <property type="entry name" value="WD_REPEATS_REGION"/>
    <property type="match status" value="1"/>
</dbReference>
<name>A0AAV0SZ72_HYABA</name>
<dbReference type="Proteomes" id="UP001162031">
    <property type="component" value="Unassembled WGS sequence"/>
</dbReference>
<accession>A0AAV0SZ72</accession>
<keyword evidence="5" id="KW-1185">Reference proteome</keyword>
<dbReference type="InterPro" id="IPR019775">
    <property type="entry name" value="WD40_repeat_CS"/>
</dbReference>
<reference evidence="4" key="1">
    <citation type="submission" date="2022-12" db="EMBL/GenBank/DDBJ databases">
        <authorList>
            <person name="Webb A."/>
        </authorList>
    </citation>
    <scope>NUCLEOTIDE SEQUENCE</scope>
    <source>
        <strain evidence="4">Hp1</strain>
    </source>
</reference>
<dbReference type="InterPro" id="IPR015943">
    <property type="entry name" value="WD40/YVTN_repeat-like_dom_sf"/>
</dbReference>
<dbReference type="InterPro" id="IPR001680">
    <property type="entry name" value="WD40_rpt"/>
</dbReference>
<protein>
    <submittedName>
        <fullName evidence="4">Uncharacterized protein</fullName>
    </submittedName>
</protein>
<proteinExistence type="predicted"/>
<dbReference type="EMBL" id="CANTFL010000030">
    <property type="protein sequence ID" value="CAI5709260.1"/>
    <property type="molecule type" value="Genomic_DNA"/>
</dbReference>
<feature type="repeat" description="WD" evidence="3">
    <location>
        <begin position="321"/>
        <end position="342"/>
    </location>
</feature>
<gene>
    <name evidence="4" type="ORF">HBR001_LOCUS244</name>
</gene>
<sequence length="396" mass="41829">MGTCASHDVNGSRHRLWKRSVEHETPRLIDGTAFTPSSAAAAAAAAAPDTRASGTVALHCVAYSSFLDGDCLTGWDDGSIQRLQWRSKTPTRDTVLSVWIPHAAAVTQLVLGAKLQMMYSSSLDKTVAITPITDRPASETTTVLRGHQLSVASVAVDDAEQLLCSGGRDTQTIFWDLTTSHIAAKTTTPANVVTCSTWLPGEALVAQGSEDLSVKLWDPRTPLHAPAQAFRGFLHCPQSIAASGSGDATKDSTYLLTSSRGSNKGVGGELRVWDRRTGTQVVEFEGGDQDATACCFLPTTAAGQSTIEGGMESSQRLPLPVTASMDGTVKVWDASSLSPLAKAGAEGAPKCTITSLCTVDKSTLLASTISGQVFAYSLDWEHRTLAWQPRGECTSS</sequence>
<organism evidence="4 5">
    <name type="scientific">Hyaloperonospora brassicae</name>
    <name type="common">Brassica downy mildew</name>
    <name type="synonym">Peronospora brassicae</name>
    <dbReference type="NCBI Taxonomy" id="162125"/>
    <lineage>
        <taxon>Eukaryota</taxon>
        <taxon>Sar</taxon>
        <taxon>Stramenopiles</taxon>
        <taxon>Oomycota</taxon>
        <taxon>Peronosporomycetes</taxon>
        <taxon>Peronosporales</taxon>
        <taxon>Peronosporaceae</taxon>
        <taxon>Hyaloperonospora</taxon>
    </lineage>
</organism>
<dbReference type="Pfam" id="PF00400">
    <property type="entry name" value="WD40"/>
    <property type="match status" value="3"/>
</dbReference>
<dbReference type="SMART" id="SM00320">
    <property type="entry name" value="WD40"/>
    <property type="match status" value="5"/>
</dbReference>